<evidence type="ECO:0000256" key="1">
    <source>
        <dbReference type="ARBA" id="ARBA00022837"/>
    </source>
</evidence>
<organism evidence="3 4">
    <name type="scientific">Nelumbo nucifera</name>
    <name type="common">Sacred lotus</name>
    <dbReference type="NCBI Taxonomy" id="4432"/>
    <lineage>
        <taxon>Eukaryota</taxon>
        <taxon>Viridiplantae</taxon>
        <taxon>Streptophyta</taxon>
        <taxon>Embryophyta</taxon>
        <taxon>Tracheophyta</taxon>
        <taxon>Spermatophyta</taxon>
        <taxon>Magnoliopsida</taxon>
        <taxon>Proteales</taxon>
        <taxon>Nelumbonaceae</taxon>
        <taxon>Nelumbo</taxon>
    </lineage>
</organism>
<dbReference type="Proteomes" id="UP000607653">
    <property type="component" value="Unassembled WGS sequence"/>
</dbReference>
<evidence type="ECO:0000313" key="3">
    <source>
        <dbReference type="EMBL" id="DAD25184.1"/>
    </source>
</evidence>
<dbReference type="InterPro" id="IPR011992">
    <property type="entry name" value="EF-hand-dom_pair"/>
</dbReference>
<dbReference type="PROSITE" id="PS50222">
    <property type="entry name" value="EF_HAND_2"/>
    <property type="match status" value="1"/>
</dbReference>
<protein>
    <recommendedName>
        <fullName evidence="2">EF-hand domain-containing protein</fullName>
    </recommendedName>
</protein>
<evidence type="ECO:0000313" key="4">
    <source>
        <dbReference type="Proteomes" id="UP000607653"/>
    </source>
</evidence>
<accession>A0A822XU85</accession>
<evidence type="ECO:0000259" key="2">
    <source>
        <dbReference type="PROSITE" id="PS50222"/>
    </source>
</evidence>
<keyword evidence="4" id="KW-1185">Reference proteome</keyword>
<dbReference type="PROSITE" id="PS00018">
    <property type="entry name" value="EF_HAND_1"/>
    <property type="match status" value="1"/>
</dbReference>
<dbReference type="SMART" id="SM00054">
    <property type="entry name" value="EFh"/>
    <property type="match status" value="1"/>
</dbReference>
<comment type="caution">
    <text evidence="3">The sequence shown here is derived from an EMBL/GenBank/DDBJ whole genome shotgun (WGS) entry which is preliminary data.</text>
</comment>
<dbReference type="AlphaFoldDB" id="A0A822XU85"/>
<dbReference type="InterPro" id="IPR002048">
    <property type="entry name" value="EF_hand_dom"/>
</dbReference>
<name>A0A822XU85_NELNU</name>
<gene>
    <name evidence="3" type="ORF">HUJ06_026648</name>
</gene>
<dbReference type="SUPFAM" id="SSF47473">
    <property type="entry name" value="EF-hand"/>
    <property type="match status" value="1"/>
</dbReference>
<proteinExistence type="predicted"/>
<dbReference type="GO" id="GO:0005509">
    <property type="term" value="F:calcium ion binding"/>
    <property type="evidence" value="ECO:0007669"/>
    <property type="project" value="InterPro"/>
</dbReference>
<dbReference type="Pfam" id="PF13202">
    <property type="entry name" value="EF-hand_5"/>
    <property type="match status" value="1"/>
</dbReference>
<dbReference type="EMBL" id="DUZY01000001">
    <property type="protein sequence ID" value="DAD25184.1"/>
    <property type="molecule type" value="Genomic_DNA"/>
</dbReference>
<keyword evidence="1" id="KW-0106">Calcium</keyword>
<dbReference type="Gene3D" id="1.10.238.10">
    <property type="entry name" value="EF-hand"/>
    <property type="match status" value="1"/>
</dbReference>
<sequence>MIMLHVFPADSPAKPKMTVEEFKDWLLSIDTNGDGRISKKELEEALLKLNFKFAGWKAWRALNKADINKNKGIDYDVPEEMDKLIECALGWGVIIVQT</sequence>
<feature type="domain" description="EF-hand" evidence="2">
    <location>
        <begin position="17"/>
        <end position="52"/>
    </location>
</feature>
<reference evidence="3 4" key="1">
    <citation type="journal article" date="2020" name="Mol. Biol. Evol.">
        <title>Distinct Expression and Methylation Patterns for Genes with Different Fates following a Single Whole-Genome Duplication in Flowering Plants.</title>
        <authorList>
            <person name="Shi T."/>
            <person name="Rahmani R.S."/>
            <person name="Gugger P.F."/>
            <person name="Wang M."/>
            <person name="Li H."/>
            <person name="Zhang Y."/>
            <person name="Li Z."/>
            <person name="Wang Q."/>
            <person name="Van de Peer Y."/>
            <person name="Marchal K."/>
            <person name="Chen J."/>
        </authorList>
    </citation>
    <scope>NUCLEOTIDE SEQUENCE [LARGE SCALE GENOMIC DNA]</scope>
    <source>
        <tissue evidence="3">Leaf</tissue>
    </source>
</reference>
<dbReference type="InterPro" id="IPR018247">
    <property type="entry name" value="EF_Hand_1_Ca_BS"/>
</dbReference>